<protein>
    <recommendedName>
        <fullName evidence="2">FAD dependent oxidoreductase domain-containing protein</fullName>
    </recommendedName>
</protein>
<dbReference type="Gene3D" id="3.30.9.10">
    <property type="entry name" value="D-Amino Acid Oxidase, subunit A, domain 2"/>
    <property type="match status" value="1"/>
</dbReference>
<keyword evidence="1" id="KW-0560">Oxidoreductase</keyword>
<evidence type="ECO:0000313" key="3">
    <source>
        <dbReference type="EMBL" id="KML52497.1"/>
    </source>
</evidence>
<comment type="caution">
    <text evidence="3">The sequence shown here is derived from an EMBL/GenBank/DDBJ whole genome shotgun (WGS) entry which is preliminary data.</text>
</comment>
<dbReference type="Pfam" id="PF01266">
    <property type="entry name" value="DAO"/>
    <property type="match status" value="1"/>
</dbReference>
<dbReference type="AlphaFoldDB" id="A0A0J5WNQ2"/>
<dbReference type="RefSeq" id="WP_048249095.1">
    <property type="nucleotide sequence ID" value="NZ_LDWR01000043.1"/>
</dbReference>
<dbReference type="InterPro" id="IPR036188">
    <property type="entry name" value="FAD/NAD-bd_sf"/>
</dbReference>
<accession>A0A0J5WNQ2</accession>
<dbReference type="GO" id="GO:0016491">
    <property type="term" value="F:oxidoreductase activity"/>
    <property type="evidence" value="ECO:0007669"/>
    <property type="project" value="UniProtKB-KW"/>
</dbReference>
<evidence type="ECO:0000256" key="1">
    <source>
        <dbReference type="ARBA" id="ARBA00023002"/>
    </source>
</evidence>
<dbReference type="Proteomes" id="UP000036338">
    <property type="component" value="Unassembled WGS sequence"/>
</dbReference>
<proteinExistence type="predicted"/>
<organism evidence="3 4">
    <name type="scientific">Burkholderia cepacia</name>
    <name type="common">Pseudomonas cepacia</name>
    <dbReference type="NCBI Taxonomy" id="292"/>
    <lineage>
        <taxon>Bacteria</taxon>
        <taxon>Pseudomonadati</taxon>
        <taxon>Pseudomonadota</taxon>
        <taxon>Betaproteobacteria</taxon>
        <taxon>Burkholderiales</taxon>
        <taxon>Burkholderiaceae</taxon>
        <taxon>Burkholderia</taxon>
        <taxon>Burkholderia cepacia complex</taxon>
    </lineage>
</organism>
<dbReference type="PATRIC" id="fig|292.27.peg.5264"/>
<evidence type="ECO:0000259" key="2">
    <source>
        <dbReference type="Pfam" id="PF01266"/>
    </source>
</evidence>
<gene>
    <name evidence="3" type="ORF">VL15_24515</name>
</gene>
<dbReference type="GO" id="GO:0005737">
    <property type="term" value="C:cytoplasm"/>
    <property type="evidence" value="ECO:0007669"/>
    <property type="project" value="TreeGrafter"/>
</dbReference>
<dbReference type="PANTHER" id="PTHR13847:SF289">
    <property type="entry name" value="GLYCINE OXIDASE"/>
    <property type="match status" value="1"/>
</dbReference>
<reference evidence="3 4" key="1">
    <citation type="submission" date="2015-05" db="EMBL/GenBank/DDBJ databases">
        <title>Draft genome of Burkholderia cepacia LK29.</title>
        <authorList>
            <person name="Chan X.Y."/>
        </authorList>
    </citation>
    <scope>NUCLEOTIDE SEQUENCE [LARGE SCALE GENOMIC DNA]</scope>
    <source>
        <strain evidence="3 4">LK29</strain>
    </source>
</reference>
<dbReference type="PANTHER" id="PTHR13847">
    <property type="entry name" value="SARCOSINE DEHYDROGENASE-RELATED"/>
    <property type="match status" value="1"/>
</dbReference>
<dbReference type="EMBL" id="LDWR01000043">
    <property type="protein sequence ID" value="KML52497.1"/>
    <property type="molecule type" value="Genomic_DNA"/>
</dbReference>
<name>A0A0J5WNQ2_BURCE</name>
<evidence type="ECO:0000313" key="4">
    <source>
        <dbReference type="Proteomes" id="UP000036338"/>
    </source>
</evidence>
<dbReference type="Gene3D" id="3.50.50.60">
    <property type="entry name" value="FAD/NAD(P)-binding domain"/>
    <property type="match status" value="1"/>
</dbReference>
<feature type="domain" description="FAD dependent oxidoreductase" evidence="2">
    <location>
        <begin position="30"/>
        <end position="365"/>
    </location>
</feature>
<sequence>MNRRQFFPVLAAPLAGAFPDIARATRSKDRVIVIGSGVMGASIAYHLARRGADVTLIEKDAPASGTTRNSFAWINANNKAPYSYYALNYEGILGWRRLQLEIGPSLQIQWGGGISWCGPDQKQIDKLHDTTALHQPWGYPIRNITRDELERLVPGVHAGDFGAGWHSTIDGTLDPVAATLALVQAGIRAGVTLTKASVSTLDFKGDRAIGVTTDKGPFLADHIVIAAGNDSTRLGAQAGIPVPLRTSKGILAHSKPLPPLVHQVLMPAGLDIKQNPDGRIVTGSNFGDTGTLEPTPELGATLLERVTGVLPDTKGIELDTMTLGYRVLPRDEYPIMGRGRQYRNVHVAAMHSGMTSAPAIGQLFAIEVLDGIETTQLQDFRPQRFYV</sequence>
<dbReference type="SUPFAM" id="SSF51905">
    <property type="entry name" value="FAD/NAD(P)-binding domain"/>
    <property type="match status" value="1"/>
</dbReference>
<dbReference type="InterPro" id="IPR006076">
    <property type="entry name" value="FAD-dep_OxRdtase"/>
</dbReference>